<dbReference type="InterPro" id="IPR005162">
    <property type="entry name" value="Retrotrans_gag_dom"/>
</dbReference>
<organism evidence="2 3">
    <name type="scientific">Funneliformis mosseae</name>
    <name type="common">Endomycorrhizal fungus</name>
    <name type="synonym">Glomus mosseae</name>
    <dbReference type="NCBI Taxonomy" id="27381"/>
    <lineage>
        <taxon>Eukaryota</taxon>
        <taxon>Fungi</taxon>
        <taxon>Fungi incertae sedis</taxon>
        <taxon>Mucoromycota</taxon>
        <taxon>Glomeromycotina</taxon>
        <taxon>Glomeromycetes</taxon>
        <taxon>Glomerales</taxon>
        <taxon>Glomeraceae</taxon>
        <taxon>Funneliformis</taxon>
    </lineage>
</organism>
<reference evidence="2" key="1">
    <citation type="submission" date="2021-06" db="EMBL/GenBank/DDBJ databases">
        <authorList>
            <person name="Kallberg Y."/>
            <person name="Tangrot J."/>
            <person name="Rosling A."/>
        </authorList>
    </citation>
    <scope>NUCLEOTIDE SEQUENCE</scope>
    <source>
        <strain evidence="2">87-6 pot B 2015</strain>
    </source>
</reference>
<feature type="domain" description="Retrotransposon gag" evidence="1">
    <location>
        <begin position="14"/>
        <end position="88"/>
    </location>
</feature>
<sequence length="90" mass="10508">SIVKVNPFYGKDSEDAQEWIKMFLRVKEANRWLNNRRVAIATGMLREEAADWYNLLMNLKQENKKVETYASRFKKLANRVDAGGIPDAFK</sequence>
<comment type="caution">
    <text evidence="2">The sequence shown here is derived from an EMBL/GenBank/DDBJ whole genome shotgun (WGS) entry which is preliminary data.</text>
</comment>
<protein>
    <submittedName>
        <fullName evidence="2">12998_t:CDS:1</fullName>
    </submittedName>
</protein>
<gene>
    <name evidence="2" type="ORF">FMOSSE_LOCUS15694</name>
</gene>
<keyword evidence="3" id="KW-1185">Reference proteome</keyword>
<dbReference type="Pfam" id="PF03732">
    <property type="entry name" value="Retrotrans_gag"/>
    <property type="match status" value="1"/>
</dbReference>
<feature type="non-terminal residue" evidence="2">
    <location>
        <position position="90"/>
    </location>
</feature>
<dbReference type="EMBL" id="CAJVPP010017287">
    <property type="protein sequence ID" value="CAG8732160.1"/>
    <property type="molecule type" value="Genomic_DNA"/>
</dbReference>
<evidence type="ECO:0000259" key="1">
    <source>
        <dbReference type="Pfam" id="PF03732"/>
    </source>
</evidence>
<dbReference type="AlphaFoldDB" id="A0A9N9IEG7"/>
<feature type="non-terminal residue" evidence="2">
    <location>
        <position position="1"/>
    </location>
</feature>
<evidence type="ECO:0000313" key="3">
    <source>
        <dbReference type="Proteomes" id="UP000789375"/>
    </source>
</evidence>
<name>A0A9N9IEG7_FUNMO</name>
<dbReference type="Proteomes" id="UP000789375">
    <property type="component" value="Unassembled WGS sequence"/>
</dbReference>
<evidence type="ECO:0000313" key="2">
    <source>
        <dbReference type="EMBL" id="CAG8732160.1"/>
    </source>
</evidence>
<proteinExistence type="predicted"/>
<accession>A0A9N9IEG7</accession>